<dbReference type="SMART" id="SM00849">
    <property type="entry name" value="Lactamase_B"/>
    <property type="match status" value="1"/>
</dbReference>
<dbReference type="InterPro" id="IPR051453">
    <property type="entry name" value="MBL_Glyoxalase_II"/>
</dbReference>
<dbReference type="Gene3D" id="3.60.15.10">
    <property type="entry name" value="Ribonuclease Z/Hydroxyacylglutathione hydrolase-like"/>
    <property type="match status" value="1"/>
</dbReference>
<proteinExistence type="predicted"/>
<evidence type="ECO:0000313" key="7">
    <source>
        <dbReference type="EMBL" id="UOO90438.1"/>
    </source>
</evidence>
<evidence type="ECO:0000256" key="4">
    <source>
        <dbReference type="ARBA" id="ARBA00022833"/>
    </source>
</evidence>
<evidence type="ECO:0000259" key="6">
    <source>
        <dbReference type="SMART" id="SM00849"/>
    </source>
</evidence>
<sequence length="214" mass="23476">MTLQVEIIPVTPFQQNCCLLWDADTKEAVLTDVGGNADVLWARIQELGLDLQQIWLTHGHLDHAGGVADVRALKDVPVIGPHADDVFWLDQLPEATAKYGFPVSPVVKPTQWLNEGDVVKVGAHEFQVLHIPGHTPGHVVFYSAEYGLIIGGDILFQGSIGRTDFPRGNHQDLISNIQQKLYTLPDATEVIPGHGPMTSIGHEKRTNPYVRAAD</sequence>
<gene>
    <name evidence="7" type="ORF">LVJ82_05525</name>
</gene>
<keyword evidence="3" id="KW-0378">Hydrolase</keyword>
<protein>
    <submittedName>
        <fullName evidence="7">MBL fold metallo-hydrolase</fullName>
    </submittedName>
</protein>
<name>A0ABY4E7P0_9NEIS</name>
<evidence type="ECO:0000256" key="2">
    <source>
        <dbReference type="ARBA" id="ARBA00022723"/>
    </source>
</evidence>
<feature type="region of interest" description="Disordered" evidence="5">
    <location>
        <begin position="195"/>
        <end position="214"/>
    </location>
</feature>
<organism evidence="7 8">
    <name type="scientific">Vitreoscilla massiliensis</name>
    <dbReference type="NCBI Taxonomy" id="1689272"/>
    <lineage>
        <taxon>Bacteria</taxon>
        <taxon>Pseudomonadati</taxon>
        <taxon>Pseudomonadota</taxon>
        <taxon>Betaproteobacteria</taxon>
        <taxon>Neisseriales</taxon>
        <taxon>Neisseriaceae</taxon>
        <taxon>Vitreoscilla</taxon>
    </lineage>
</organism>
<evidence type="ECO:0000256" key="1">
    <source>
        <dbReference type="ARBA" id="ARBA00001947"/>
    </source>
</evidence>
<dbReference type="InterPro" id="IPR001279">
    <property type="entry name" value="Metallo-B-lactamas"/>
</dbReference>
<keyword evidence="2" id="KW-0479">Metal-binding</keyword>
<dbReference type="PANTHER" id="PTHR46233">
    <property type="entry name" value="HYDROXYACYLGLUTATHIONE HYDROLASE GLOC"/>
    <property type="match status" value="1"/>
</dbReference>
<dbReference type="EMBL" id="CP091511">
    <property type="protein sequence ID" value="UOO90438.1"/>
    <property type="molecule type" value="Genomic_DNA"/>
</dbReference>
<accession>A0ABY4E7P0</accession>
<evidence type="ECO:0000313" key="8">
    <source>
        <dbReference type="Proteomes" id="UP000832011"/>
    </source>
</evidence>
<reference evidence="7 8" key="1">
    <citation type="journal article" date="2022" name="Res Sq">
        <title>Evolution of multicellular longitudinally dividing oral cavity symbionts (Neisseriaceae).</title>
        <authorList>
            <person name="Nyongesa S."/>
            <person name="Weber P."/>
            <person name="Bernet E."/>
            <person name="Pullido F."/>
            <person name="Nieckarz M."/>
            <person name="Delaby M."/>
            <person name="Nieves C."/>
            <person name="Viehboeck T."/>
            <person name="Krause N."/>
            <person name="Rivera-Millot A."/>
            <person name="Nakamura A."/>
            <person name="Vischer N."/>
            <person name="VanNieuwenhze M."/>
            <person name="Brun Y."/>
            <person name="Cava F."/>
            <person name="Bulgheresi S."/>
            <person name="Veyrier F."/>
        </authorList>
    </citation>
    <scope>NUCLEOTIDE SEQUENCE [LARGE SCALE GENOMIC DNA]</scope>
    <source>
        <strain evidence="7 8">SN4</strain>
    </source>
</reference>
<dbReference type="CDD" id="cd07737">
    <property type="entry name" value="YcbL-like_MBL-fold"/>
    <property type="match status" value="1"/>
</dbReference>
<dbReference type="RefSeq" id="WP_058355684.1">
    <property type="nucleotide sequence ID" value="NZ_CABKVG010000008.1"/>
</dbReference>
<dbReference type="InterPro" id="IPR036866">
    <property type="entry name" value="RibonucZ/Hydroxyglut_hydro"/>
</dbReference>
<dbReference type="Proteomes" id="UP000832011">
    <property type="component" value="Chromosome"/>
</dbReference>
<dbReference type="Pfam" id="PF00753">
    <property type="entry name" value="Lactamase_B"/>
    <property type="match status" value="1"/>
</dbReference>
<keyword evidence="8" id="KW-1185">Reference proteome</keyword>
<comment type="cofactor">
    <cofactor evidence="1">
        <name>Zn(2+)</name>
        <dbReference type="ChEBI" id="CHEBI:29105"/>
    </cofactor>
</comment>
<feature type="domain" description="Metallo-beta-lactamase" evidence="6">
    <location>
        <begin position="14"/>
        <end position="194"/>
    </location>
</feature>
<dbReference type="SUPFAM" id="SSF56281">
    <property type="entry name" value="Metallo-hydrolase/oxidoreductase"/>
    <property type="match status" value="1"/>
</dbReference>
<dbReference type="PANTHER" id="PTHR46233:SF3">
    <property type="entry name" value="HYDROXYACYLGLUTATHIONE HYDROLASE GLOC"/>
    <property type="match status" value="1"/>
</dbReference>
<evidence type="ECO:0000256" key="5">
    <source>
        <dbReference type="SAM" id="MobiDB-lite"/>
    </source>
</evidence>
<evidence type="ECO:0000256" key="3">
    <source>
        <dbReference type="ARBA" id="ARBA00022801"/>
    </source>
</evidence>
<keyword evidence="4" id="KW-0862">Zinc</keyword>